<dbReference type="InterPro" id="IPR006009">
    <property type="entry name" value="GlcNAc_MurG"/>
</dbReference>
<dbReference type="CDD" id="cd03785">
    <property type="entry name" value="GT28_MurG"/>
    <property type="match status" value="1"/>
</dbReference>
<dbReference type="InterPro" id="IPR004276">
    <property type="entry name" value="GlycoTrans_28_N"/>
</dbReference>
<dbReference type="KEGG" id="csn:Cyast_0572"/>
<dbReference type="PANTHER" id="PTHR21015">
    <property type="entry name" value="UDP-N-ACETYLGLUCOSAMINE--N-ACETYLMURAMYL-(PENTAPEPTIDE) PYROPHOSPHORYL-UNDECAPRENOL N-ACETYLGLUCOSAMINE TRANSFERASE 1"/>
    <property type="match status" value="1"/>
</dbReference>
<proteinExistence type="inferred from homology"/>
<evidence type="ECO:0000313" key="14">
    <source>
        <dbReference type="Proteomes" id="UP000010483"/>
    </source>
</evidence>
<dbReference type="Proteomes" id="UP000010483">
    <property type="component" value="Chromosome"/>
</dbReference>
<evidence type="ECO:0000256" key="5">
    <source>
        <dbReference type="ARBA" id="ARBA00022960"/>
    </source>
</evidence>
<dbReference type="NCBIfam" id="TIGR01133">
    <property type="entry name" value="murG"/>
    <property type="match status" value="1"/>
</dbReference>
<dbReference type="SUPFAM" id="SSF53756">
    <property type="entry name" value="UDP-Glycosyltransferase/glycogen phosphorylase"/>
    <property type="match status" value="1"/>
</dbReference>
<dbReference type="HOGENOM" id="CLU_037404_0_1_3"/>
<dbReference type="InterPro" id="IPR007235">
    <property type="entry name" value="Glyco_trans_28_C"/>
</dbReference>
<keyword evidence="3 10" id="KW-0328">Glycosyltransferase</keyword>
<feature type="domain" description="Glycosyl transferase family 28 C-terminal" evidence="12">
    <location>
        <begin position="184"/>
        <end position="334"/>
    </location>
</feature>
<dbReference type="EMBL" id="CP003940">
    <property type="protein sequence ID" value="AFZ46550.1"/>
    <property type="molecule type" value="Genomic_DNA"/>
</dbReference>
<comment type="pathway">
    <text evidence="10">Cell wall biogenesis; peptidoglycan biosynthesis.</text>
</comment>
<keyword evidence="8 10" id="KW-0131">Cell cycle</keyword>
<gene>
    <name evidence="10" type="primary">murG</name>
    <name evidence="13" type="ordered locus">Cyast_0572</name>
</gene>
<feature type="domain" description="Glycosyltransferase family 28 N-terminal" evidence="11">
    <location>
        <begin position="9"/>
        <end position="141"/>
    </location>
</feature>
<dbReference type="EC" id="2.4.1.227" evidence="10"/>
<keyword evidence="5 10" id="KW-0133">Cell shape</keyword>
<keyword evidence="10" id="KW-0997">Cell inner membrane</keyword>
<dbReference type="AlphaFoldDB" id="K9YJG2"/>
<sequence>MSNHKSKLLIAASGTGGHLFPALAVAQQLSHYDIQWLGVPNRLETSLVPDSYPLHTVDIDGFQTKLGVKTIFLLAKMAGAIAFTYRLIKKEKIDLVFTTGGYISAPAIIGAKLAKVPVILHESNYLPGKVTKLLGKRCNLVALGFEGSKKYLPKAKTQWVSTPVRQEFLSPQPLDFKIPDNVPVIVAMGGSQGAVALNKLVRQCAPAWLKNGWYIVHLTGNRDDDFGTLEHPNYIEMTFYDNMAGLLQRADFAISRSGASALTELAITKTPSVLIPYPFAAEDHQFLNAQVFAEADAGLVFRQNDLTPDVLQKTVTKLIKDKIKLRQMSNNCKKLALFDSAEILARIINAMNH</sequence>
<evidence type="ECO:0000259" key="12">
    <source>
        <dbReference type="Pfam" id="PF04101"/>
    </source>
</evidence>
<dbReference type="GO" id="GO:0051991">
    <property type="term" value="F:UDP-N-acetyl-D-glucosamine:N-acetylmuramoyl-L-alanyl-D-glutamyl-meso-2,6-diaminopimelyl-D-alanyl-D-alanine-diphosphoundecaprenol 4-beta-N-acetylglucosaminlytransferase activity"/>
    <property type="evidence" value="ECO:0007669"/>
    <property type="project" value="RHEA"/>
</dbReference>
<evidence type="ECO:0000256" key="8">
    <source>
        <dbReference type="ARBA" id="ARBA00023306"/>
    </source>
</evidence>
<keyword evidence="1 10" id="KW-1003">Cell membrane</keyword>
<dbReference type="GO" id="GO:0050511">
    <property type="term" value="F:undecaprenyldiphospho-muramoylpentapeptide beta-N-acetylglucosaminyltransferase activity"/>
    <property type="evidence" value="ECO:0007669"/>
    <property type="project" value="UniProtKB-UniRule"/>
</dbReference>
<dbReference type="Pfam" id="PF03033">
    <property type="entry name" value="Glyco_transf_28"/>
    <property type="match status" value="1"/>
</dbReference>
<dbReference type="STRING" id="292563.Cyast_0572"/>
<dbReference type="GO" id="GO:0071555">
    <property type="term" value="P:cell wall organization"/>
    <property type="evidence" value="ECO:0007669"/>
    <property type="project" value="UniProtKB-KW"/>
</dbReference>
<dbReference type="PANTHER" id="PTHR21015:SF22">
    <property type="entry name" value="GLYCOSYLTRANSFERASE"/>
    <property type="match status" value="1"/>
</dbReference>
<dbReference type="HAMAP" id="MF_00033">
    <property type="entry name" value="MurG"/>
    <property type="match status" value="1"/>
</dbReference>
<protein>
    <recommendedName>
        <fullName evidence="10">UDP-N-acetylglucosamine--N-acetylmuramyl-(pentapeptide) pyrophosphoryl-undecaprenol N-acetylglucosamine transferase</fullName>
        <ecNumber evidence="10">2.4.1.227</ecNumber>
    </recommendedName>
    <alternativeName>
        <fullName evidence="10">Undecaprenyl-PP-MurNAc-pentapeptide-UDPGlcNAc GlcNAc transferase</fullName>
    </alternativeName>
</protein>
<dbReference type="GO" id="GO:0005886">
    <property type="term" value="C:plasma membrane"/>
    <property type="evidence" value="ECO:0007669"/>
    <property type="project" value="UniProtKB-SubCell"/>
</dbReference>
<evidence type="ECO:0000256" key="4">
    <source>
        <dbReference type="ARBA" id="ARBA00022679"/>
    </source>
</evidence>
<keyword evidence="9 10" id="KW-0961">Cell wall biogenesis/degradation</keyword>
<evidence type="ECO:0000256" key="9">
    <source>
        <dbReference type="ARBA" id="ARBA00023316"/>
    </source>
</evidence>
<keyword evidence="6 10" id="KW-0573">Peptidoglycan synthesis</keyword>
<dbReference type="GO" id="GO:0005975">
    <property type="term" value="P:carbohydrate metabolic process"/>
    <property type="evidence" value="ECO:0007669"/>
    <property type="project" value="InterPro"/>
</dbReference>
<keyword evidence="4 10" id="KW-0808">Transferase</keyword>
<organism evidence="13 14">
    <name type="scientific">Cyanobacterium stanieri (strain ATCC 29140 / PCC 7202)</name>
    <dbReference type="NCBI Taxonomy" id="292563"/>
    <lineage>
        <taxon>Bacteria</taxon>
        <taxon>Bacillati</taxon>
        <taxon>Cyanobacteriota</taxon>
        <taxon>Cyanophyceae</taxon>
        <taxon>Oscillatoriophycideae</taxon>
        <taxon>Chroococcales</taxon>
        <taxon>Geminocystaceae</taxon>
        <taxon>Cyanobacterium</taxon>
    </lineage>
</organism>
<evidence type="ECO:0000256" key="1">
    <source>
        <dbReference type="ARBA" id="ARBA00022475"/>
    </source>
</evidence>
<keyword evidence="14" id="KW-1185">Reference proteome</keyword>
<dbReference type="Pfam" id="PF04101">
    <property type="entry name" value="Glyco_tran_28_C"/>
    <property type="match status" value="1"/>
</dbReference>
<keyword evidence="7 10" id="KW-0472">Membrane</keyword>
<comment type="subcellular location">
    <subcellularLocation>
        <location evidence="10">Cell inner membrane</location>
        <topology evidence="10">Peripheral membrane protein</topology>
        <orientation evidence="10">Cytoplasmic side</orientation>
    </subcellularLocation>
</comment>
<dbReference type="GO" id="GO:0051301">
    <property type="term" value="P:cell division"/>
    <property type="evidence" value="ECO:0007669"/>
    <property type="project" value="UniProtKB-KW"/>
</dbReference>
<comment type="catalytic activity">
    <reaction evidence="10">
        <text>di-trans,octa-cis-undecaprenyl diphospho-N-acetyl-alpha-D-muramoyl-L-alanyl-D-glutamyl-meso-2,6-diaminopimeloyl-D-alanyl-D-alanine + UDP-N-acetyl-alpha-D-glucosamine = di-trans,octa-cis-undecaprenyl diphospho-[N-acetyl-alpha-D-glucosaminyl-(1-&gt;4)]-N-acetyl-alpha-D-muramoyl-L-alanyl-D-glutamyl-meso-2,6-diaminopimeloyl-D-alanyl-D-alanine + UDP + H(+)</text>
        <dbReference type="Rhea" id="RHEA:31227"/>
        <dbReference type="ChEBI" id="CHEBI:15378"/>
        <dbReference type="ChEBI" id="CHEBI:57705"/>
        <dbReference type="ChEBI" id="CHEBI:58223"/>
        <dbReference type="ChEBI" id="CHEBI:61387"/>
        <dbReference type="ChEBI" id="CHEBI:61388"/>
        <dbReference type="EC" id="2.4.1.227"/>
    </reaction>
</comment>
<dbReference type="GO" id="GO:0008360">
    <property type="term" value="P:regulation of cell shape"/>
    <property type="evidence" value="ECO:0007669"/>
    <property type="project" value="UniProtKB-KW"/>
</dbReference>
<feature type="binding site" evidence="10">
    <location>
        <position position="285"/>
    </location>
    <ligand>
        <name>UDP-N-acetyl-alpha-D-glucosamine</name>
        <dbReference type="ChEBI" id="CHEBI:57705"/>
    </ligand>
</feature>
<dbReference type="GO" id="GO:0009252">
    <property type="term" value="P:peptidoglycan biosynthetic process"/>
    <property type="evidence" value="ECO:0007669"/>
    <property type="project" value="UniProtKB-UniRule"/>
</dbReference>
<keyword evidence="2 10" id="KW-0132">Cell division</keyword>
<feature type="binding site" evidence="10">
    <location>
        <position position="191"/>
    </location>
    <ligand>
        <name>UDP-N-acetyl-alpha-D-glucosamine</name>
        <dbReference type="ChEBI" id="CHEBI:57705"/>
    </ligand>
</feature>
<comment type="function">
    <text evidence="10">Cell wall formation. Catalyzes the transfer of a GlcNAc subunit on undecaprenyl-pyrophosphoryl-MurNAc-pentapeptide (lipid intermediate I) to form undecaprenyl-pyrophosphoryl-MurNAc-(pentapeptide)GlcNAc (lipid intermediate II).</text>
</comment>
<evidence type="ECO:0000256" key="2">
    <source>
        <dbReference type="ARBA" id="ARBA00022618"/>
    </source>
</evidence>
<dbReference type="eggNOG" id="COG0707">
    <property type="taxonomic scope" value="Bacteria"/>
</dbReference>
<name>K9YJG2_CYASC</name>
<dbReference type="Gene3D" id="3.40.50.2000">
    <property type="entry name" value="Glycogen Phosphorylase B"/>
    <property type="match status" value="2"/>
</dbReference>
<feature type="binding site" evidence="10">
    <location>
        <position position="165"/>
    </location>
    <ligand>
        <name>UDP-N-acetyl-alpha-D-glucosamine</name>
        <dbReference type="ChEBI" id="CHEBI:57705"/>
    </ligand>
</feature>
<evidence type="ECO:0000256" key="7">
    <source>
        <dbReference type="ARBA" id="ARBA00023136"/>
    </source>
</evidence>
<dbReference type="PATRIC" id="fig|292563.3.peg.598"/>
<evidence type="ECO:0000259" key="11">
    <source>
        <dbReference type="Pfam" id="PF03033"/>
    </source>
</evidence>
<comment type="similarity">
    <text evidence="10">Belongs to the glycosyltransferase 28 family. MurG subfamily.</text>
</comment>
<comment type="caution">
    <text evidence="10">Lacks conserved residue(s) required for the propagation of feature annotation.</text>
</comment>
<reference evidence="14" key="1">
    <citation type="journal article" date="2013" name="Proc. Natl. Acad. Sci. U.S.A.">
        <title>Improving the coverage of the cyanobacterial phylum using diversity-driven genome sequencing.</title>
        <authorList>
            <person name="Shih P.M."/>
            <person name="Wu D."/>
            <person name="Latifi A."/>
            <person name="Axen S.D."/>
            <person name="Fewer D.P."/>
            <person name="Talla E."/>
            <person name="Calteau A."/>
            <person name="Cai F."/>
            <person name="Tandeau de Marsac N."/>
            <person name="Rippka R."/>
            <person name="Herdman M."/>
            <person name="Sivonen K."/>
            <person name="Coursin T."/>
            <person name="Laurent T."/>
            <person name="Goodwin L."/>
            <person name="Nolan M."/>
            <person name="Davenport K.W."/>
            <person name="Han C.S."/>
            <person name="Rubin E.M."/>
            <person name="Eisen J.A."/>
            <person name="Woyke T."/>
            <person name="Gugger M."/>
            <person name="Kerfeld C.A."/>
        </authorList>
    </citation>
    <scope>NUCLEOTIDE SEQUENCE [LARGE SCALE GENOMIC DNA]</scope>
    <source>
        <strain evidence="14">ATCC 29140 / PCC 7202</strain>
    </source>
</reference>
<accession>K9YJG2</accession>
<dbReference type="UniPathway" id="UPA00219"/>
<evidence type="ECO:0000256" key="10">
    <source>
        <dbReference type="HAMAP-Rule" id="MF_00033"/>
    </source>
</evidence>
<feature type="binding site" evidence="10">
    <location>
        <position position="124"/>
    </location>
    <ligand>
        <name>UDP-N-acetyl-alpha-D-glucosamine</name>
        <dbReference type="ChEBI" id="CHEBI:57705"/>
    </ligand>
</feature>
<evidence type="ECO:0000256" key="6">
    <source>
        <dbReference type="ARBA" id="ARBA00022984"/>
    </source>
</evidence>
<evidence type="ECO:0000313" key="13">
    <source>
        <dbReference type="EMBL" id="AFZ46550.1"/>
    </source>
</evidence>
<feature type="binding site" evidence="10">
    <location>
        <begin position="15"/>
        <end position="17"/>
    </location>
    <ligand>
        <name>UDP-N-acetyl-alpha-D-glucosamine</name>
        <dbReference type="ChEBI" id="CHEBI:57705"/>
    </ligand>
</feature>
<evidence type="ECO:0000256" key="3">
    <source>
        <dbReference type="ARBA" id="ARBA00022676"/>
    </source>
</evidence>